<dbReference type="FunFam" id="1.20.120.310:FF:000003">
    <property type="entry name" value="Sulfhydryl oxidase"/>
    <property type="match status" value="1"/>
</dbReference>
<keyword evidence="7" id="KW-1015">Disulfide bond</keyword>
<evidence type="ECO:0000256" key="7">
    <source>
        <dbReference type="ARBA" id="ARBA00023157"/>
    </source>
</evidence>
<dbReference type="EC" id="1.8.3.2" evidence="9"/>
<evidence type="ECO:0000256" key="1">
    <source>
        <dbReference type="ARBA" id="ARBA00001974"/>
    </source>
</evidence>
<dbReference type="PANTHER" id="PTHR12645:SF0">
    <property type="entry name" value="FAD-LINKED SULFHYDRYL OXIDASE ALR"/>
    <property type="match status" value="1"/>
</dbReference>
<evidence type="ECO:0000256" key="4">
    <source>
        <dbReference type="ARBA" id="ARBA00022827"/>
    </source>
</evidence>
<gene>
    <name evidence="11" type="ORF">AM593_03126</name>
</gene>
<evidence type="ECO:0000256" key="6">
    <source>
        <dbReference type="ARBA" id="ARBA00023128"/>
    </source>
</evidence>
<dbReference type="Gene3D" id="1.20.120.310">
    <property type="entry name" value="ERV/ALR sulfhydryl oxidase domain"/>
    <property type="match status" value="1"/>
</dbReference>
<accession>A0A409VAQ8</accession>
<evidence type="ECO:0000256" key="5">
    <source>
        <dbReference type="ARBA" id="ARBA00023002"/>
    </source>
</evidence>
<dbReference type="SUPFAM" id="SSF69000">
    <property type="entry name" value="FAD-dependent thiol oxidase"/>
    <property type="match status" value="1"/>
</dbReference>
<comment type="subcellular location">
    <subcellularLocation>
        <location evidence="2">Mitochondrion intermembrane space</location>
    </subcellularLocation>
</comment>
<comment type="cofactor">
    <cofactor evidence="1 9">
        <name>FAD</name>
        <dbReference type="ChEBI" id="CHEBI:57692"/>
    </cofactor>
</comment>
<dbReference type="Pfam" id="PF04777">
    <property type="entry name" value="Evr1_Alr"/>
    <property type="match status" value="1"/>
</dbReference>
<dbReference type="GO" id="GO:0005758">
    <property type="term" value="C:mitochondrial intermembrane space"/>
    <property type="evidence" value="ECO:0007669"/>
    <property type="project" value="UniProtKB-SubCell"/>
</dbReference>
<dbReference type="Proteomes" id="UP000266721">
    <property type="component" value="Unassembled WGS sequence"/>
</dbReference>
<feature type="non-terminal residue" evidence="11">
    <location>
        <position position="1"/>
    </location>
</feature>
<organism evidence="11 12">
    <name type="scientific">Mytilus galloprovincialis</name>
    <name type="common">Mediterranean mussel</name>
    <dbReference type="NCBI Taxonomy" id="29158"/>
    <lineage>
        <taxon>Eukaryota</taxon>
        <taxon>Metazoa</taxon>
        <taxon>Spiralia</taxon>
        <taxon>Lophotrochozoa</taxon>
        <taxon>Mollusca</taxon>
        <taxon>Bivalvia</taxon>
        <taxon>Autobranchia</taxon>
        <taxon>Pteriomorphia</taxon>
        <taxon>Mytilida</taxon>
        <taxon>Mytiloidea</taxon>
        <taxon>Mytilidae</taxon>
        <taxon>Mytilinae</taxon>
        <taxon>Mytilus</taxon>
    </lineage>
</organism>
<dbReference type="PANTHER" id="PTHR12645">
    <property type="entry name" value="ALR/ERV"/>
    <property type="match status" value="1"/>
</dbReference>
<evidence type="ECO:0000259" key="10">
    <source>
        <dbReference type="PROSITE" id="PS51324"/>
    </source>
</evidence>
<evidence type="ECO:0000313" key="12">
    <source>
        <dbReference type="Proteomes" id="UP000266721"/>
    </source>
</evidence>
<evidence type="ECO:0000256" key="3">
    <source>
        <dbReference type="ARBA" id="ARBA00022630"/>
    </source>
</evidence>
<dbReference type="EMBL" id="KV597704">
    <property type="protein sequence ID" value="OPL20928.1"/>
    <property type="molecule type" value="Genomic_DNA"/>
</dbReference>
<protein>
    <recommendedName>
        <fullName evidence="9">Sulfhydryl oxidase</fullName>
        <ecNumber evidence="9">1.8.3.2</ecNumber>
    </recommendedName>
</protein>
<sequence>MTVHFSGWKHICHLCSHSPKAVRFLCRVAASSGFLIFLYTRLSSANNLTSEDVHSGMSLIYVRNSRGPKTVPCGTPDITSKGVDVCPSGTIDWEGGPRRRRKPVTKECPLYGDELGRNTWSFLHTTAALYPDNPTTEQQSDMKQFIHLFSKFYPCEYCAEDLRENLKTNTPDTSNQFNFSQWMCRLHNDVNKKLGKPIFDCSKVNERWRDGWADGSCD</sequence>
<dbReference type="GO" id="GO:0016971">
    <property type="term" value="F:flavin-dependent sulfhydryl oxidase activity"/>
    <property type="evidence" value="ECO:0007669"/>
    <property type="project" value="InterPro"/>
</dbReference>
<evidence type="ECO:0000256" key="8">
    <source>
        <dbReference type="ARBA" id="ARBA00048864"/>
    </source>
</evidence>
<dbReference type="PROSITE" id="PS51324">
    <property type="entry name" value="ERV_ALR"/>
    <property type="match status" value="1"/>
</dbReference>
<keyword evidence="12" id="KW-1185">Reference proteome</keyword>
<reference evidence="11 12" key="1">
    <citation type="journal article" date="2016" name="PLoS ONE">
        <title>A First Insight into the Genome of the Filter-Feeder Mussel Mytilus galloprovincialis.</title>
        <authorList>
            <person name="Murgarella M."/>
            <person name="Puiu D."/>
            <person name="Novoa B."/>
            <person name="Figueras A."/>
            <person name="Posada D."/>
            <person name="Canchaya C."/>
        </authorList>
    </citation>
    <scope>NUCLEOTIDE SEQUENCE [LARGE SCALE GENOMIC DNA]</scope>
    <source>
        <tissue evidence="11">Muscle</tissue>
    </source>
</reference>
<dbReference type="InterPro" id="IPR017905">
    <property type="entry name" value="ERV/ALR_sulphydryl_oxidase"/>
</dbReference>
<dbReference type="AlphaFoldDB" id="A0A409VAQ8"/>
<evidence type="ECO:0000313" key="11">
    <source>
        <dbReference type="EMBL" id="OPL20928.1"/>
    </source>
</evidence>
<keyword evidence="6" id="KW-0496">Mitochondrion</keyword>
<keyword evidence="5 9" id="KW-0560">Oxidoreductase</keyword>
<dbReference type="SMR" id="A0A409VAQ8"/>
<keyword evidence="3 9" id="KW-0285">Flavoprotein</keyword>
<comment type="catalytic activity">
    <reaction evidence="8 9">
        <text>2 R'C(R)SH + O2 = R'C(R)S-S(R)CR' + H2O2</text>
        <dbReference type="Rhea" id="RHEA:17357"/>
        <dbReference type="ChEBI" id="CHEBI:15379"/>
        <dbReference type="ChEBI" id="CHEBI:16240"/>
        <dbReference type="ChEBI" id="CHEBI:16520"/>
        <dbReference type="ChEBI" id="CHEBI:17412"/>
        <dbReference type="EC" id="1.8.3.2"/>
    </reaction>
</comment>
<dbReference type="InterPro" id="IPR036774">
    <property type="entry name" value="ERV/ALR_sulphydryl_oxid_sf"/>
</dbReference>
<feature type="domain" description="ERV/ALR sulfhydryl oxidase" evidence="10">
    <location>
        <begin position="108"/>
        <end position="208"/>
    </location>
</feature>
<dbReference type="InterPro" id="IPR039799">
    <property type="entry name" value="ALR/ERV"/>
</dbReference>
<keyword evidence="4 9" id="KW-0274">FAD</keyword>
<proteinExistence type="predicted"/>
<evidence type="ECO:0000256" key="9">
    <source>
        <dbReference type="RuleBase" id="RU371123"/>
    </source>
</evidence>
<dbReference type="GO" id="GO:0050660">
    <property type="term" value="F:flavin adenine dinucleotide binding"/>
    <property type="evidence" value="ECO:0007669"/>
    <property type="project" value="TreeGrafter"/>
</dbReference>
<name>A0A409VAQ8_MYTGA</name>
<evidence type="ECO:0000256" key="2">
    <source>
        <dbReference type="ARBA" id="ARBA00004569"/>
    </source>
</evidence>